<dbReference type="GO" id="GO:0008270">
    <property type="term" value="F:zinc ion binding"/>
    <property type="evidence" value="ECO:0007669"/>
    <property type="project" value="InterPro"/>
</dbReference>
<sequence>MAAAVPAHAQQPGLLPGTCQKVHERIPIAPDGNYLLAGGGRLFTVYCAGMKSTPREYITLVKTGQSANFSQYTAGGASPGTNVRTAFTRLRIDPAAFTVDIGDLTYASSTGSLSHAGSDTVTSMPYAVAMACTSAPDGLANIDLQGTAVRVDNPFALGGAGPSGTATVSPSGQVADLTGGGFCGWNMPTPVQYNPYNPSPGMANLKLACAKPSVAGAGLCVDLSTAARGTPQIERHGDRREVRLRPGARPIAVLDAYGRITSAN</sequence>
<accession>A0A4R4PEH8</accession>
<protein>
    <recommendedName>
        <fullName evidence="2">GON domain-containing protein</fullName>
    </recommendedName>
</protein>
<dbReference type="GO" id="GO:0004222">
    <property type="term" value="F:metalloendopeptidase activity"/>
    <property type="evidence" value="ECO:0007669"/>
    <property type="project" value="InterPro"/>
</dbReference>
<dbReference type="InterPro" id="IPR012314">
    <property type="entry name" value="Pept_M12B_GON-ADAMTSs"/>
</dbReference>
<evidence type="ECO:0000259" key="2">
    <source>
        <dbReference type="PROSITE" id="PS51046"/>
    </source>
</evidence>
<feature type="domain" description="GON" evidence="2">
    <location>
        <begin position="15"/>
        <end position="72"/>
    </location>
</feature>
<evidence type="ECO:0000256" key="1">
    <source>
        <dbReference type="ARBA" id="ARBA00022723"/>
    </source>
</evidence>
<comment type="caution">
    <text evidence="3">The sequence shown here is derived from an EMBL/GenBank/DDBJ whole genome shotgun (WGS) entry which is preliminary data.</text>
</comment>
<dbReference type="Pfam" id="PF08685">
    <property type="entry name" value="GON"/>
    <property type="match status" value="1"/>
</dbReference>
<keyword evidence="4" id="KW-1185">Reference proteome</keyword>
<dbReference type="EMBL" id="SMJW01000003">
    <property type="protein sequence ID" value="TDC20103.1"/>
    <property type="molecule type" value="Genomic_DNA"/>
</dbReference>
<dbReference type="OrthoDB" id="3685584at2"/>
<proteinExistence type="predicted"/>
<dbReference type="AlphaFoldDB" id="A0A4R4PEH8"/>
<evidence type="ECO:0000313" key="4">
    <source>
        <dbReference type="Proteomes" id="UP000295431"/>
    </source>
</evidence>
<organism evidence="3 4">
    <name type="scientific">Actinomadura bangladeshensis</name>
    <dbReference type="NCBI Taxonomy" id="453573"/>
    <lineage>
        <taxon>Bacteria</taxon>
        <taxon>Bacillati</taxon>
        <taxon>Actinomycetota</taxon>
        <taxon>Actinomycetes</taxon>
        <taxon>Streptosporangiales</taxon>
        <taxon>Thermomonosporaceae</taxon>
        <taxon>Actinomadura</taxon>
    </lineage>
</organism>
<name>A0A4R4PEH8_9ACTN</name>
<evidence type="ECO:0000313" key="3">
    <source>
        <dbReference type="EMBL" id="TDC20103.1"/>
    </source>
</evidence>
<keyword evidence="1" id="KW-0479">Metal-binding</keyword>
<gene>
    <name evidence="3" type="ORF">E1284_01520</name>
</gene>
<dbReference type="Proteomes" id="UP000295431">
    <property type="component" value="Unassembled WGS sequence"/>
</dbReference>
<reference evidence="3 4" key="1">
    <citation type="submission" date="2019-03" db="EMBL/GenBank/DDBJ databases">
        <title>Draft genome sequences of novel Actinobacteria.</title>
        <authorList>
            <person name="Sahin N."/>
            <person name="Ay H."/>
            <person name="Saygin H."/>
        </authorList>
    </citation>
    <scope>NUCLEOTIDE SEQUENCE [LARGE SCALE GENOMIC DNA]</scope>
    <source>
        <strain evidence="3 4">DSM 45347</strain>
    </source>
</reference>
<dbReference type="PROSITE" id="PS51046">
    <property type="entry name" value="GON"/>
    <property type="match status" value="1"/>
</dbReference>